<dbReference type="SMART" id="SM00305">
    <property type="entry name" value="HintC"/>
    <property type="match status" value="1"/>
</dbReference>
<dbReference type="PROSITE" id="PS50817">
    <property type="entry name" value="INTEIN_N_TER"/>
    <property type="match status" value="1"/>
</dbReference>
<feature type="region of interest" description="Disordered" evidence="4">
    <location>
        <begin position="634"/>
        <end position="672"/>
    </location>
</feature>
<dbReference type="InterPro" id="IPR006141">
    <property type="entry name" value="Intein_N"/>
</dbReference>
<dbReference type="NCBIfam" id="NF038135">
    <property type="entry name" value="rSAM_Rv2578c"/>
    <property type="match status" value="1"/>
</dbReference>
<dbReference type="PROSITE" id="PS51918">
    <property type="entry name" value="RADICAL_SAM"/>
    <property type="match status" value="1"/>
</dbReference>
<evidence type="ECO:0000313" key="6">
    <source>
        <dbReference type="EMBL" id="TQJ01231.1"/>
    </source>
</evidence>
<dbReference type="GO" id="GO:0051536">
    <property type="term" value="F:iron-sulfur cluster binding"/>
    <property type="evidence" value="ECO:0007669"/>
    <property type="project" value="UniProtKB-KW"/>
</dbReference>
<dbReference type="AlphaFoldDB" id="A0A542DDT4"/>
<dbReference type="NCBIfam" id="TIGR01443">
    <property type="entry name" value="intein_Cterm"/>
    <property type="match status" value="1"/>
</dbReference>
<dbReference type="NCBIfam" id="TIGR01445">
    <property type="entry name" value="intein_Nterm"/>
    <property type="match status" value="1"/>
</dbReference>
<gene>
    <name evidence="6" type="ORF">FB471_0897</name>
</gene>
<keyword evidence="7" id="KW-1185">Reference proteome</keyword>
<comment type="caution">
    <text evidence="6">The sequence shown here is derived from an EMBL/GenBank/DDBJ whole genome shotgun (WGS) entry which is preliminary data.</text>
</comment>
<dbReference type="Gene3D" id="3.80.30.30">
    <property type="match status" value="1"/>
</dbReference>
<dbReference type="Proteomes" id="UP000320876">
    <property type="component" value="Unassembled WGS sequence"/>
</dbReference>
<evidence type="ECO:0000259" key="5">
    <source>
        <dbReference type="PROSITE" id="PS51918"/>
    </source>
</evidence>
<dbReference type="InterPro" id="IPR030934">
    <property type="entry name" value="Intein_C"/>
</dbReference>
<feature type="domain" description="Radical SAM core" evidence="5">
    <location>
        <begin position="385"/>
        <end position="627"/>
    </location>
</feature>
<dbReference type="GO" id="GO:0003824">
    <property type="term" value="F:catalytic activity"/>
    <property type="evidence" value="ECO:0007669"/>
    <property type="project" value="InterPro"/>
</dbReference>
<sequence length="672" mass="72844">MRWDGQRADETEPEQALLGLSGLIRSVRSPDFSGVTFHEVRARSVLNKMPKTSSMPFRWTVNPYRGCSHACTYCLSGDTAILMADGRTKPLADLAVGDEIYGTYSEQGRRRYVRTHVLAHWSTVKPAYRVTLEDGTELVASGDHRFLTERGWKHVTGSRFGAAQRPHLTTRNRLVGTGPFAPPPEEGPEYRVGYLCGALTDEGDTAPAHRFRLASPDREMLRRAREYLTAFGVPVDESVSPPGVGARRPGGAAGTAGQAALAELFELPVHPGTGWQKGFLAGVFDARGRRADTELRLTGLEPDTAEAARLALTRLVFRHTVEDGGRTIRLSGGVEEQLRFFHTVDPAAGRKRMIDGAAVRGMPGLAVAAVEPTGLELPLFDITTGTGDFIANGVVSHNCFARKSHTYLDFDSGLDFDTQVVVKVNAPDVLAAQVRKPGWAREHVAMGTNTDPYQRAEGRYQLMPGIIRALADSGTPFSILTKGTVLTRDLPLLESVSADVSVGLGVSIALLDRELQRRLEPGTPSPQARLELVRRAAQAGLPCGVMVAPVLPGLTDSMEALDGILGAVADAGASGVTVLPLHLRPGAREWFLRWLGAHHPELVPRYRELYAGGSYVNRHYRNWLGERVGRLLRRHGLDQGGPGHRDGGEGAVPIQRAPEHDASQGGDQLSLL</sequence>
<dbReference type="InterPro" id="IPR040086">
    <property type="entry name" value="MJ0683-like"/>
</dbReference>
<dbReference type="NCBIfam" id="NF038136">
    <property type="entry name" value="rSAM_Rv_intein"/>
    <property type="match status" value="1"/>
</dbReference>
<keyword evidence="2" id="KW-0408">Iron</keyword>
<dbReference type="CDD" id="cd00081">
    <property type="entry name" value="Hint"/>
    <property type="match status" value="1"/>
</dbReference>
<dbReference type="Gene3D" id="2.170.16.10">
    <property type="entry name" value="Hedgehog/Intein (Hint) domain"/>
    <property type="match status" value="1"/>
</dbReference>
<evidence type="ECO:0000256" key="3">
    <source>
        <dbReference type="ARBA" id="ARBA00023014"/>
    </source>
</evidence>
<dbReference type="GO" id="GO:0046872">
    <property type="term" value="F:metal ion binding"/>
    <property type="evidence" value="ECO:0007669"/>
    <property type="project" value="UniProtKB-KW"/>
</dbReference>
<accession>A0A542DDT4</accession>
<keyword evidence="1" id="KW-0479">Metal-binding</keyword>
<evidence type="ECO:0000313" key="7">
    <source>
        <dbReference type="Proteomes" id="UP000320876"/>
    </source>
</evidence>
<name>A0A542DDT4_AMYCI</name>
<evidence type="ECO:0000256" key="1">
    <source>
        <dbReference type="ARBA" id="ARBA00022723"/>
    </source>
</evidence>
<dbReference type="EMBL" id="VFML01000001">
    <property type="protein sequence ID" value="TQJ01231.1"/>
    <property type="molecule type" value="Genomic_DNA"/>
</dbReference>
<reference evidence="6 7" key="1">
    <citation type="submission" date="2019-06" db="EMBL/GenBank/DDBJ databases">
        <title>Sequencing the genomes of 1000 actinobacteria strains.</title>
        <authorList>
            <person name="Klenk H.-P."/>
        </authorList>
    </citation>
    <scope>NUCLEOTIDE SEQUENCE [LARGE SCALE GENOMIC DNA]</scope>
    <source>
        <strain evidence="6 7">DSM 45679</strain>
    </source>
</reference>
<organism evidence="6 7">
    <name type="scientific">Amycolatopsis cihanbeyliensis</name>
    <dbReference type="NCBI Taxonomy" id="1128664"/>
    <lineage>
        <taxon>Bacteria</taxon>
        <taxon>Bacillati</taxon>
        <taxon>Actinomycetota</taxon>
        <taxon>Actinomycetes</taxon>
        <taxon>Pseudonocardiales</taxon>
        <taxon>Pseudonocardiaceae</taxon>
        <taxon>Amycolatopsis</taxon>
    </lineage>
</organism>
<dbReference type="CDD" id="cd01335">
    <property type="entry name" value="Radical_SAM"/>
    <property type="match status" value="1"/>
</dbReference>
<dbReference type="InterPro" id="IPR003586">
    <property type="entry name" value="Hint_dom_C"/>
</dbReference>
<protein>
    <submittedName>
        <fullName evidence="6">Intein/intein</fullName>
    </submittedName>
</protein>
<dbReference type="SMART" id="SM00306">
    <property type="entry name" value="HintN"/>
    <property type="match status" value="1"/>
</dbReference>
<dbReference type="SUPFAM" id="SSF102114">
    <property type="entry name" value="Radical SAM enzymes"/>
    <property type="match status" value="1"/>
</dbReference>
<dbReference type="InterPro" id="IPR003587">
    <property type="entry name" value="Hint_dom_N"/>
</dbReference>
<dbReference type="RefSeq" id="WP_211357944.1">
    <property type="nucleotide sequence ID" value="NZ_VFML01000001.1"/>
</dbReference>
<dbReference type="PANTHER" id="PTHR43432">
    <property type="entry name" value="SLR0285 PROTEIN"/>
    <property type="match status" value="1"/>
</dbReference>
<evidence type="ECO:0000256" key="4">
    <source>
        <dbReference type="SAM" id="MobiDB-lite"/>
    </source>
</evidence>
<dbReference type="InterPro" id="IPR058240">
    <property type="entry name" value="rSAM_sf"/>
</dbReference>
<keyword evidence="3" id="KW-0411">Iron-sulfur</keyword>
<dbReference type="GO" id="GO:0016539">
    <property type="term" value="P:intein-mediated protein splicing"/>
    <property type="evidence" value="ECO:0007669"/>
    <property type="project" value="InterPro"/>
</dbReference>
<dbReference type="PROSITE" id="PS50818">
    <property type="entry name" value="INTEIN_C_TER"/>
    <property type="match status" value="1"/>
</dbReference>
<dbReference type="InterPro" id="IPR036844">
    <property type="entry name" value="Hint_dom_sf"/>
</dbReference>
<dbReference type="PANTHER" id="PTHR43432:SF3">
    <property type="entry name" value="SLR0285 PROTEIN"/>
    <property type="match status" value="1"/>
</dbReference>
<evidence type="ECO:0000256" key="2">
    <source>
        <dbReference type="ARBA" id="ARBA00023004"/>
    </source>
</evidence>
<dbReference type="Pfam" id="PF04055">
    <property type="entry name" value="Radical_SAM"/>
    <property type="match status" value="1"/>
</dbReference>
<proteinExistence type="predicted"/>
<dbReference type="InterPro" id="IPR007197">
    <property type="entry name" value="rSAM"/>
</dbReference>
<dbReference type="SUPFAM" id="SSF51294">
    <property type="entry name" value="Hedgehog/intein (Hint) domain"/>
    <property type="match status" value="1"/>
</dbReference>